<evidence type="ECO:0000313" key="2">
    <source>
        <dbReference type="Proteomes" id="UP000003793"/>
    </source>
</evidence>
<comment type="caution">
    <text evidence="1">The sequence shown here is derived from an EMBL/GenBank/DDBJ whole genome shotgun (WGS) entry which is preliminary data.</text>
</comment>
<dbReference type="EMBL" id="ABVR01000041">
    <property type="protein sequence ID" value="EEG89674.1"/>
    <property type="molecule type" value="Genomic_DNA"/>
</dbReference>
<dbReference type="Proteomes" id="UP000003793">
    <property type="component" value="Unassembled WGS sequence"/>
</dbReference>
<reference evidence="1 2" key="2">
    <citation type="submission" date="2009-03" db="EMBL/GenBank/DDBJ databases">
        <title>Draft genome sequence of Coprococcus comes (ATCC 27758).</title>
        <authorList>
            <person name="Sudarsanam P."/>
            <person name="Ley R."/>
            <person name="Guruge J."/>
            <person name="Turnbaugh P.J."/>
            <person name="Mahowald M."/>
            <person name="Liep D."/>
            <person name="Gordon J."/>
        </authorList>
    </citation>
    <scope>NUCLEOTIDE SEQUENCE [LARGE SCALE GENOMIC DNA]</scope>
    <source>
        <strain evidence="1 2">ATCC 27758</strain>
    </source>
</reference>
<name>C0BA32_9FIRM</name>
<gene>
    <name evidence="1" type="ORF">COPCOM_02659</name>
</gene>
<sequence>MGTLGGRAMRKIKLTDQEASRLNMYFLLTHKRISDELEVWERLKDDPAAPAAEKKILFSGRT</sequence>
<proteinExistence type="predicted"/>
<evidence type="ECO:0000313" key="1">
    <source>
        <dbReference type="EMBL" id="EEG89674.1"/>
    </source>
</evidence>
<protein>
    <submittedName>
        <fullName evidence="1">Uncharacterized protein</fullName>
    </submittedName>
</protein>
<organism evidence="1 2">
    <name type="scientific">Coprococcus comes ATCC 27758</name>
    <dbReference type="NCBI Taxonomy" id="470146"/>
    <lineage>
        <taxon>Bacteria</taxon>
        <taxon>Bacillati</taxon>
        <taxon>Bacillota</taxon>
        <taxon>Clostridia</taxon>
        <taxon>Lachnospirales</taxon>
        <taxon>Lachnospiraceae</taxon>
        <taxon>Coprococcus</taxon>
    </lineage>
</organism>
<accession>C0BA32</accession>
<dbReference type="HOGENOM" id="CLU_2896382_0_0_9"/>
<dbReference type="AlphaFoldDB" id="C0BA32"/>
<reference evidence="1 2" key="1">
    <citation type="submission" date="2009-02" db="EMBL/GenBank/DDBJ databases">
        <authorList>
            <person name="Fulton L."/>
            <person name="Clifton S."/>
            <person name="Fulton B."/>
            <person name="Xu J."/>
            <person name="Minx P."/>
            <person name="Pepin K.H."/>
            <person name="Johnson M."/>
            <person name="Bhonagiri V."/>
            <person name="Nash W.E."/>
            <person name="Mardis E.R."/>
            <person name="Wilson R.K."/>
        </authorList>
    </citation>
    <scope>NUCLEOTIDE SEQUENCE [LARGE SCALE GENOMIC DNA]</scope>
    <source>
        <strain evidence="1 2">ATCC 27758</strain>
    </source>
</reference>